<evidence type="ECO:0000256" key="2">
    <source>
        <dbReference type="SAM" id="SignalP"/>
    </source>
</evidence>
<accession>A0A3N4HKT4</accession>
<protein>
    <submittedName>
        <fullName evidence="3">Uncharacterized protein</fullName>
    </submittedName>
</protein>
<feature type="region of interest" description="Disordered" evidence="1">
    <location>
        <begin position="47"/>
        <end position="118"/>
    </location>
</feature>
<feature type="compositionally biased region" description="Low complexity" evidence="1">
    <location>
        <begin position="142"/>
        <end position="172"/>
    </location>
</feature>
<evidence type="ECO:0000313" key="4">
    <source>
        <dbReference type="Proteomes" id="UP000275078"/>
    </source>
</evidence>
<reference evidence="3 4" key="1">
    <citation type="journal article" date="2018" name="Nat. Ecol. Evol.">
        <title>Pezizomycetes genomes reveal the molecular basis of ectomycorrhizal truffle lifestyle.</title>
        <authorList>
            <person name="Murat C."/>
            <person name="Payen T."/>
            <person name="Noel B."/>
            <person name="Kuo A."/>
            <person name="Morin E."/>
            <person name="Chen J."/>
            <person name="Kohler A."/>
            <person name="Krizsan K."/>
            <person name="Balestrini R."/>
            <person name="Da Silva C."/>
            <person name="Montanini B."/>
            <person name="Hainaut M."/>
            <person name="Levati E."/>
            <person name="Barry K.W."/>
            <person name="Belfiori B."/>
            <person name="Cichocki N."/>
            <person name="Clum A."/>
            <person name="Dockter R.B."/>
            <person name="Fauchery L."/>
            <person name="Guy J."/>
            <person name="Iotti M."/>
            <person name="Le Tacon F."/>
            <person name="Lindquist E.A."/>
            <person name="Lipzen A."/>
            <person name="Malagnac F."/>
            <person name="Mello A."/>
            <person name="Molinier V."/>
            <person name="Miyauchi S."/>
            <person name="Poulain J."/>
            <person name="Riccioni C."/>
            <person name="Rubini A."/>
            <person name="Sitrit Y."/>
            <person name="Splivallo R."/>
            <person name="Traeger S."/>
            <person name="Wang M."/>
            <person name="Zifcakova L."/>
            <person name="Wipf D."/>
            <person name="Zambonelli A."/>
            <person name="Paolocci F."/>
            <person name="Nowrousian M."/>
            <person name="Ottonello S."/>
            <person name="Baldrian P."/>
            <person name="Spatafora J.W."/>
            <person name="Henrissat B."/>
            <person name="Nagy L.G."/>
            <person name="Aury J.M."/>
            <person name="Wincker P."/>
            <person name="Grigoriev I.V."/>
            <person name="Bonfante P."/>
            <person name="Martin F.M."/>
        </authorList>
    </citation>
    <scope>NUCLEOTIDE SEQUENCE [LARGE SCALE GENOMIC DNA]</scope>
    <source>
        <strain evidence="3 4">RN42</strain>
    </source>
</reference>
<gene>
    <name evidence="3" type="ORF">BJ508DRAFT_54431</name>
</gene>
<feature type="compositionally biased region" description="Polar residues" evidence="1">
    <location>
        <begin position="97"/>
        <end position="108"/>
    </location>
</feature>
<sequence length="522" mass="59509">MRTSPLLLLAGIMTVASAIPHTLEERSALEKRFVNLWDAHEQEIYRARQDTQHRAKSKPTSEKAVDRKPEADEERRKNWWEWEELEEDCEDEDESPDSTTSPAEQPASSEDLDKTASILPVVDAKEKLVDKISTITSTTEVSPTPTKAASSSPTFVKSTRPTLPKTKPLHPTYPRTVTNPVKPDSWLMQYAAKITPYWSYDEVLWKPCERYSAFEPGSNIVPDPATCVPTCEDVHSHTRLAVFVDCMRIEVCAFATFVLPDSDCPGRVNSYELRCPKNQDELDKSKLNKGNLLGLALPGMLNGTHITPAQCSEKKNTPAMRLRRTGFGGYNRPADGAIAIRDTNTGMSLYSSGHLHKRAYRYRSYLDNMNLYRSLILQGPDWPESFSDNDKLLCRKEDINHDIGMYGGWESCPFNCRLEHLRYEYKEWLILGGERYSMCQYSVEVKEIPDERCPGLGSPEELCPGNQEELVAFLKTKLPEKSESEILELLKQEKLKEKQRKFTHRGVGQQNFLLTLTCRRKH</sequence>
<keyword evidence="4" id="KW-1185">Reference proteome</keyword>
<dbReference type="Proteomes" id="UP000275078">
    <property type="component" value="Unassembled WGS sequence"/>
</dbReference>
<feature type="region of interest" description="Disordered" evidence="1">
    <location>
        <begin position="140"/>
        <end position="176"/>
    </location>
</feature>
<evidence type="ECO:0000256" key="1">
    <source>
        <dbReference type="SAM" id="MobiDB-lite"/>
    </source>
</evidence>
<organism evidence="3 4">
    <name type="scientific">Ascobolus immersus RN42</name>
    <dbReference type="NCBI Taxonomy" id="1160509"/>
    <lineage>
        <taxon>Eukaryota</taxon>
        <taxon>Fungi</taxon>
        <taxon>Dikarya</taxon>
        <taxon>Ascomycota</taxon>
        <taxon>Pezizomycotina</taxon>
        <taxon>Pezizomycetes</taxon>
        <taxon>Pezizales</taxon>
        <taxon>Ascobolaceae</taxon>
        <taxon>Ascobolus</taxon>
    </lineage>
</organism>
<evidence type="ECO:0000313" key="3">
    <source>
        <dbReference type="EMBL" id="RPA73158.1"/>
    </source>
</evidence>
<dbReference type="EMBL" id="ML119831">
    <property type="protein sequence ID" value="RPA73158.1"/>
    <property type="molecule type" value="Genomic_DNA"/>
</dbReference>
<feature type="signal peptide" evidence="2">
    <location>
        <begin position="1"/>
        <end position="18"/>
    </location>
</feature>
<proteinExistence type="predicted"/>
<keyword evidence="2" id="KW-0732">Signal</keyword>
<feature type="compositionally biased region" description="Basic and acidic residues" evidence="1">
    <location>
        <begin position="47"/>
        <end position="80"/>
    </location>
</feature>
<name>A0A3N4HKT4_ASCIM</name>
<feature type="compositionally biased region" description="Acidic residues" evidence="1">
    <location>
        <begin position="81"/>
        <end position="96"/>
    </location>
</feature>
<dbReference type="AlphaFoldDB" id="A0A3N4HKT4"/>
<feature type="chain" id="PRO_5018021694" evidence="2">
    <location>
        <begin position="19"/>
        <end position="522"/>
    </location>
</feature>